<evidence type="ECO:0008006" key="3">
    <source>
        <dbReference type="Google" id="ProtNLM"/>
    </source>
</evidence>
<comment type="caution">
    <text evidence="2">The sequence shown here is derived from an EMBL/GenBank/DDBJ whole genome shotgun (WGS) entry which is preliminary data.</text>
</comment>
<feature type="non-terminal residue" evidence="2">
    <location>
        <position position="66"/>
    </location>
</feature>
<dbReference type="EMBL" id="BKCJ011233663">
    <property type="protein sequence ID" value="GFD07763.1"/>
    <property type="molecule type" value="Genomic_DNA"/>
</dbReference>
<reference evidence="2" key="1">
    <citation type="journal article" date="2019" name="Sci. Rep.">
        <title>Draft genome of Tanacetum cinerariifolium, the natural source of mosquito coil.</title>
        <authorList>
            <person name="Yamashiro T."/>
            <person name="Shiraishi A."/>
            <person name="Satake H."/>
            <person name="Nakayama K."/>
        </authorList>
    </citation>
    <scope>NUCLEOTIDE SEQUENCE</scope>
</reference>
<keyword evidence="1" id="KW-0732">Signal</keyword>
<evidence type="ECO:0000313" key="2">
    <source>
        <dbReference type="EMBL" id="GFD07763.1"/>
    </source>
</evidence>
<name>A0A699TDU0_TANCI</name>
<feature type="signal peptide" evidence="1">
    <location>
        <begin position="1"/>
        <end position="17"/>
    </location>
</feature>
<feature type="chain" id="PRO_5025483669" description="Reverse transcriptase domain-containing protein" evidence="1">
    <location>
        <begin position="18"/>
        <end position="66"/>
    </location>
</feature>
<evidence type="ECO:0000256" key="1">
    <source>
        <dbReference type="SAM" id="SignalP"/>
    </source>
</evidence>
<proteinExistence type="predicted"/>
<gene>
    <name evidence="2" type="ORF">Tci_879732</name>
</gene>
<accession>A0A699TDU0</accession>
<dbReference type="AlphaFoldDB" id="A0A699TDU0"/>
<protein>
    <recommendedName>
        <fullName evidence="3">Reverse transcriptase domain-containing protein</fullName>
    </recommendedName>
</protein>
<organism evidence="2">
    <name type="scientific">Tanacetum cinerariifolium</name>
    <name type="common">Dalmatian daisy</name>
    <name type="synonym">Chrysanthemum cinerariifolium</name>
    <dbReference type="NCBI Taxonomy" id="118510"/>
    <lineage>
        <taxon>Eukaryota</taxon>
        <taxon>Viridiplantae</taxon>
        <taxon>Streptophyta</taxon>
        <taxon>Embryophyta</taxon>
        <taxon>Tracheophyta</taxon>
        <taxon>Spermatophyta</taxon>
        <taxon>Magnoliopsida</taxon>
        <taxon>eudicotyledons</taxon>
        <taxon>Gunneridae</taxon>
        <taxon>Pentapetalae</taxon>
        <taxon>asterids</taxon>
        <taxon>campanulids</taxon>
        <taxon>Asterales</taxon>
        <taxon>Asteraceae</taxon>
        <taxon>Asteroideae</taxon>
        <taxon>Anthemideae</taxon>
        <taxon>Anthemidinae</taxon>
        <taxon>Tanacetum</taxon>
    </lineage>
</organism>
<sequence>MLLLRLVTTAGVKVSAAATTPINSMDDITLAKALASLKREKPMVKELSVPKAKGIVMQEAEETTIK</sequence>